<name>W6UMB9_ECHGR</name>
<feature type="region of interest" description="Disordered" evidence="1">
    <location>
        <begin position="130"/>
        <end position="163"/>
    </location>
</feature>
<dbReference type="AlphaFoldDB" id="W6UMB9"/>
<organism evidence="2 3">
    <name type="scientific">Echinococcus granulosus</name>
    <name type="common">Hydatid tapeworm</name>
    <dbReference type="NCBI Taxonomy" id="6210"/>
    <lineage>
        <taxon>Eukaryota</taxon>
        <taxon>Metazoa</taxon>
        <taxon>Spiralia</taxon>
        <taxon>Lophotrochozoa</taxon>
        <taxon>Platyhelminthes</taxon>
        <taxon>Cestoda</taxon>
        <taxon>Eucestoda</taxon>
        <taxon>Cyclophyllidea</taxon>
        <taxon>Taeniidae</taxon>
        <taxon>Echinococcus</taxon>
        <taxon>Echinococcus granulosus group</taxon>
    </lineage>
</organism>
<feature type="compositionally biased region" description="Basic and acidic residues" evidence="1">
    <location>
        <begin position="143"/>
        <end position="162"/>
    </location>
</feature>
<keyword evidence="3" id="KW-1185">Reference proteome</keyword>
<reference evidence="2 3" key="1">
    <citation type="journal article" date="2013" name="Nat. Genet.">
        <title>The genome of the hydatid tapeworm Echinococcus granulosus.</title>
        <authorList>
            <person name="Zheng H."/>
            <person name="Zhang W."/>
            <person name="Zhang L."/>
            <person name="Zhang Z."/>
            <person name="Li J."/>
            <person name="Lu G."/>
            <person name="Zhu Y."/>
            <person name="Wang Y."/>
            <person name="Huang Y."/>
            <person name="Liu J."/>
            <person name="Kang H."/>
            <person name="Chen J."/>
            <person name="Wang L."/>
            <person name="Chen A."/>
            <person name="Yu S."/>
            <person name="Gao Z."/>
            <person name="Jin L."/>
            <person name="Gu W."/>
            <person name="Wang Z."/>
            <person name="Zhao L."/>
            <person name="Shi B."/>
            <person name="Wen H."/>
            <person name="Lin R."/>
            <person name="Jones M.K."/>
            <person name="Brejova B."/>
            <person name="Vinar T."/>
            <person name="Zhao G."/>
            <person name="McManus D.P."/>
            <person name="Chen Z."/>
            <person name="Zhou Y."/>
            <person name="Wang S."/>
        </authorList>
    </citation>
    <scope>NUCLEOTIDE SEQUENCE [LARGE SCALE GENOMIC DNA]</scope>
</reference>
<dbReference type="Proteomes" id="UP000019149">
    <property type="component" value="Unassembled WGS sequence"/>
</dbReference>
<dbReference type="CTD" id="36338196"/>
<evidence type="ECO:0000313" key="2">
    <source>
        <dbReference type="EMBL" id="EUB62685.1"/>
    </source>
</evidence>
<accession>W6UMB9</accession>
<evidence type="ECO:0000313" key="3">
    <source>
        <dbReference type="Proteomes" id="UP000019149"/>
    </source>
</evidence>
<dbReference type="RefSeq" id="XP_024353881.1">
    <property type="nucleotide sequence ID" value="XM_024491730.1"/>
</dbReference>
<dbReference type="GeneID" id="36338196"/>
<comment type="caution">
    <text evidence="2">The sequence shown here is derived from an EMBL/GenBank/DDBJ whole genome shotgun (WGS) entry which is preliminary data.</text>
</comment>
<proteinExistence type="predicted"/>
<protein>
    <submittedName>
        <fullName evidence="2">Uncharacterized protein</fullName>
    </submittedName>
</protein>
<sequence>METPHENSCTKWQYNTSQRFNHFNTENGNDKTGHTSCTRYRTPHIITGEGETDGRTDDWVMQVLEASNAFTRRSTRPLSQPSPTFLLPLLSLDNVASPNASLISYARRRASERGYLPGCAELELQPTLNPSSCTDPRAVTPRRAVDGAGRVDDAESPHELRDPYPVSPNCLHVKCAAPTT</sequence>
<gene>
    <name evidence="2" type="ORF">EGR_02481</name>
</gene>
<dbReference type="KEGG" id="egl:EGR_02481"/>
<evidence type="ECO:0000256" key="1">
    <source>
        <dbReference type="SAM" id="MobiDB-lite"/>
    </source>
</evidence>
<dbReference type="EMBL" id="APAU02000011">
    <property type="protein sequence ID" value="EUB62685.1"/>
    <property type="molecule type" value="Genomic_DNA"/>
</dbReference>